<dbReference type="InterPro" id="IPR007138">
    <property type="entry name" value="ABM_dom"/>
</dbReference>
<dbReference type="EMBL" id="BAAAQG010000016">
    <property type="protein sequence ID" value="GAA1718186.1"/>
    <property type="molecule type" value="Genomic_DNA"/>
</dbReference>
<feature type="domain" description="ABM" evidence="1">
    <location>
        <begin position="19"/>
        <end position="69"/>
    </location>
</feature>
<evidence type="ECO:0000313" key="2">
    <source>
        <dbReference type="EMBL" id="GAA1718186.1"/>
    </source>
</evidence>
<keyword evidence="2" id="KW-0560">Oxidoreductase</keyword>
<sequence>MTEVHLKGRLICRDEREATLVATHLPRHVELTRAEQGCRSFSVTPTEDSLVWRVEEVFDDAASFRRHQDRVQGSQWGAVTASIERDYSITGLHN</sequence>
<comment type="caution">
    <text evidence="2">The sequence shown here is derived from an EMBL/GenBank/DDBJ whole genome shotgun (WGS) entry which is preliminary data.</text>
</comment>
<gene>
    <name evidence="2" type="ORF">GCM10009831_30320</name>
</gene>
<keyword evidence="2" id="KW-0503">Monooxygenase</keyword>
<organism evidence="2 3">
    <name type="scientific">Dietzia cercidiphylli</name>
    <dbReference type="NCBI Taxonomy" id="498199"/>
    <lineage>
        <taxon>Bacteria</taxon>
        <taxon>Bacillati</taxon>
        <taxon>Actinomycetota</taxon>
        <taxon>Actinomycetes</taxon>
        <taxon>Mycobacteriales</taxon>
        <taxon>Dietziaceae</taxon>
        <taxon>Dietzia</taxon>
    </lineage>
</organism>
<name>A0ABN2J524_9ACTN</name>
<dbReference type="SUPFAM" id="SSF54909">
    <property type="entry name" value="Dimeric alpha+beta barrel"/>
    <property type="match status" value="1"/>
</dbReference>
<keyword evidence="3" id="KW-1185">Reference proteome</keyword>
<evidence type="ECO:0000259" key="1">
    <source>
        <dbReference type="Pfam" id="PF03992"/>
    </source>
</evidence>
<reference evidence="2 3" key="1">
    <citation type="journal article" date="2019" name="Int. J. Syst. Evol. Microbiol.">
        <title>The Global Catalogue of Microorganisms (GCM) 10K type strain sequencing project: providing services to taxonomists for standard genome sequencing and annotation.</title>
        <authorList>
            <consortium name="The Broad Institute Genomics Platform"/>
            <consortium name="The Broad Institute Genome Sequencing Center for Infectious Disease"/>
            <person name="Wu L."/>
            <person name="Ma J."/>
        </authorList>
    </citation>
    <scope>NUCLEOTIDE SEQUENCE [LARGE SCALE GENOMIC DNA]</scope>
    <source>
        <strain evidence="2 3">JCM 16002</strain>
    </source>
</reference>
<dbReference type="GO" id="GO:0004497">
    <property type="term" value="F:monooxygenase activity"/>
    <property type="evidence" value="ECO:0007669"/>
    <property type="project" value="UniProtKB-KW"/>
</dbReference>
<dbReference type="Proteomes" id="UP001500383">
    <property type="component" value="Unassembled WGS sequence"/>
</dbReference>
<protein>
    <submittedName>
        <fullName evidence="2">Antibiotic biosynthesis monooxygenase</fullName>
    </submittedName>
</protein>
<accession>A0ABN2J524</accession>
<dbReference type="InterPro" id="IPR011008">
    <property type="entry name" value="Dimeric_a/b-barrel"/>
</dbReference>
<dbReference type="Pfam" id="PF03992">
    <property type="entry name" value="ABM"/>
    <property type="match status" value="1"/>
</dbReference>
<dbReference type="Gene3D" id="3.30.70.100">
    <property type="match status" value="1"/>
</dbReference>
<proteinExistence type="predicted"/>
<evidence type="ECO:0000313" key="3">
    <source>
        <dbReference type="Proteomes" id="UP001500383"/>
    </source>
</evidence>